<proteinExistence type="predicted"/>
<comment type="catalytic activity">
    <reaction evidence="1">
        <text>ATP + protein L-histidine = ADP + protein N-phospho-L-histidine.</text>
        <dbReference type="EC" id="2.7.13.3"/>
    </reaction>
</comment>
<dbReference type="SMART" id="SM00387">
    <property type="entry name" value="HATPase_c"/>
    <property type="match status" value="1"/>
</dbReference>
<keyword evidence="6" id="KW-1185">Reference proteome</keyword>
<dbReference type="Pfam" id="PF02518">
    <property type="entry name" value="HATPase_c"/>
    <property type="match status" value="1"/>
</dbReference>
<organism evidence="5 6">
    <name type="scientific">Piscinibacter terrae</name>
    <dbReference type="NCBI Taxonomy" id="2496871"/>
    <lineage>
        <taxon>Bacteria</taxon>
        <taxon>Pseudomonadati</taxon>
        <taxon>Pseudomonadota</taxon>
        <taxon>Betaproteobacteria</taxon>
        <taxon>Burkholderiales</taxon>
        <taxon>Sphaerotilaceae</taxon>
        <taxon>Piscinibacter</taxon>
    </lineage>
</organism>
<feature type="domain" description="Histidine kinase" evidence="4">
    <location>
        <begin position="186"/>
        <end position="417"/>
    </location>
</feature>
<dbReference type="PANTHER" id="PTHR43065">
    <property type="entry name" value="SENSOR HISTIDINE KINASE"/>
    <property type="match status" value="1"/>
</dbReference>
<feature type="region of interest" description="Disordered" evidence="3">
    <location>
        <begin position="88"/>
        <end position="121"/>
    </location>
</feature>
<dbReference type="PRINTS" id="PR00344">
    <property type="entry name" value="BCTRLSENSOR"/>
</dbReference>
<name>A0A3N7IQV6_9BURK</name>
<evidence type="ECO:0000259" key="4">
    <source>
        <dbReference type="PROSITE" id="PS50109"/>
    </source>
</evidence>
<evidence type="ECO:0000313" key="6">
    <source>
        <dbReference type="Proteomes" id="UP000267464"/>
    </source>
</evidence>
<dbReference type="PANTHER" id="PTHR43065:SF42">
    <property type="entry name" value="TWO-COMPONENT SENSOR PPRA"/>
    <property type="match status" value="1"/>
</dbReference>
<dbReference type="InterPro" id="IPR005467">
    <property type="entry name" value="His_kinase_dom"/>
</dbReference>
<dbReference type="InterPro" id="IPR004358">
    <property type="entry name" value="Sig_transdc_His_kin-like_C"/>
</dbReference>
<dbReference type="GO" id="GO:0004673">
    <property type="term" value="F:protein histidine kinase activity"/>
    <property type="evidence" value="ECO:0007669"/>
    <property type="project" value="UniProtKB-EC"/>
</dbReference>
<keyword evidence="5" id="KW-0808">Transferase</keyword>
<dbReference type="Proteomes" id="UP000267464">
    <property type="component" value="Unassembled WGS sequence"/>
</dbReference>
<evidence type="ECO:0000256" key="2">
    <source>
        <dbReference type="ARBA" id="ARBA00012438"/>
    </source>
</evidence>
<evidence type="ECO:0000313" key="5">
    <source>
        <dbReference type="EMBL" id="RQP21272.1"/>
    </source>
</evidence>
<protein>
    <recommendedName>
        <fullName evidence="2">histidine kinase</fullName>
        <ecNumber evidence="2">2.7.13.3</ecNumber>
    </recommendedName>
</protein>
<dbReference type="EC" id="2.7.13.3" evidence="2"/>
<evidence type="ECO:0000256" key="1">
    <source>
        <dbReference type="ARBA" id="ARBA00000085"/>
    </source>
</evidence>
<dbReference type="AlphaFoldDB" id="A0A3N7IQV6"/>
<dbReference type="InterPro" id="IPR003594">
    <property type="entry name" value="HATPase_dom"/>
</dbReference>
<reference evidence="5 6" key="2">
    <citation type="submission" date="2018-12" db="EMBL/GenBank/DDBJ databases">
        <title>Rhizobacter gummiphilus sp. nov., a rubber-degrading bacterium isolated from the soil of a botanical garden in Japan.</title>
        <authorList>
            <person name="Shunsuke S.S."/>
        </authorList>
    </citation>
    <scope>NUCLEOTIDE SEQUENCE [LARGE SCALE GENOMIC DNA]</scope>
    <source>
        <strain evidence="5 6">S-16</strain>
    </source>
</reference>
<keyword evidence="5" id="KW-0418">Kinase</keyword>
<dbReference type="SUPFAM" id="SSF55874">
    <property type="entry name" value="ATPase domain of HSP90 chaperone/DNA topoisomerase II/histidine kinase"/>
    <property type="match status" value="1"/>
</dbReference>
<dbReference type="Gene3D" id="3.30.565.10">
    <property type="entry name" value="Histidine kinase-like ATPase, C-terminal domain"/>
    <property type="match status" value="1"/>
</dbReference>
<dbReference type="RefSeq" id="WP_124543899.1">
    <property type="nucleotide sequence ID" value="NZ_QUSW01000012.1"/>
</dbReference>
<dbReference type="PROSITE" id="PS50109">
    <property type="entry name" value="HIS_KIN"/>
    <property type="match status" value="1"/>
</dbReference>
<evidence type="ECO:0000256" key="3">
    <source>
        <dbReference type="SAM" id="MobiDB-lite"/>
    </source>
</evidence>
<dbReference type="InterPro" id="IPR036890">
    <property type="entry name" value="HATPase_C_sf"/>
</dbReference>
<reference evidence="5 6" key="1">
    <citation type="submission" date="2018-08" db="EMBL/GenBank/DDBJ databases">
        <authorList>
            <person name="Khan S.A."/>
            <person name="Jeon C.O."/>
            <person name="Chun B.H."/>
            <person name="Jeong S.E."/>
        </authorList>
    </citation>
    <scope>NUCLEOTIDE SEQUENCE [LARGE SCALE GENOMIC DNA]</scope>
    <source>
        <strain evidence="5 6">S-16</strain>
    </source>
</reference>
<gene>
    <name evidence="5" type="ORF">DZC73_28975</name>
</gene>
<dbReference type="Gene3D" id="1.10.287.130">
    <property type="match status" value="1"/>
</dbReference>
<accession>A0A3N7IQV6</accession>
<sequence>MNNNVTMSRNTHPRHNFAPGDLALKDGATLALDAFDRGSALLDLTHQCLRWCSPGFEAHCCATHESPVAELEQRLPGLQAAMNALAGAHGDGQRWDGTPGKPSRRQPSAAIEMRSGPNSKVVQWRPQPGSMDVQATIVRHGLVALRLMDEPGDDEERERAARRHLEDREKLLFTSRALSVGEMASTLAHELNQPIGTVANVLRGIRMRIERQAMADDKATLLQGVQLALDQSLFASRIIARIREYTHSRQPRRDALDLVLVLRESLALLDWELQRDGVATELHLVDGPCPVIGDEVMLQQLFVNLLRNALEAMRDNPPGDDGQPSRKLVLRLSIERGGREAVLALRDNGCGLPEDARQRLFVPFQSTKPNGMGIGLNICRSFVELHQGRLWFSANDHEPAGGDARGCTFHVALPVSTEPTARPAPLPAPSSSPA</sequence>
<comment type="caution">
    <text evidence="5">The sequence shown here is derived from an EMBL/GenBank/DDBJ whole genome shotgun (WGS) entry which is preliminary data.</text>
</comment>
<dbReference type="EMBL" id="QUSW01000012">
    <property type="protein sequence ID" value="RQP21272.1"/>
    <property type="molecule type" value="Genomic_DNA"/>
</dbReference>
<dbReference type="OrthoDB" id="9808408at2"/>